<evidence type="ECO:0000313" key="1">
    <source>
        <dbReference type="EMBL" id="RDX63696.1"/>
    </source>
</evidence>
<dbReference type="AlphaFoldDB" id="A0A371ECE5"/>
<keyword evidence="2" id="KW-1185">Reference proteome</keyword>
<organism evidence="1 2">
    <name type="scientific">Mucuna pruriens</name>
    <name type="common">Velvet bean</name>
    <name type="synonym">Dolichos pruriens</name>
    <dbReference type="NCBI Taxonomy" id="157652"/>
    <lineage>
        <taxon>Eukaryota</taxon>
        <taxon>Viridiplantae</taxon>
        <taxon>Streptophyta</taxon>
        <taxon>Embryophyta</taxon>
        <taxon>Tracheophyta</taxon>
        <taxon>Spermatophyta</taxon>
        <taxon>Magnoliopsida</taxon>
        <taxon>eudicotyledons</taxon>
        <taxon>Gunneridae</taxon>
        <taxon>Pentapetalae</taxon>
        <taxon>rosids</taxon>
        <taxon>fabids</taxon>
        <taxon>Fabales</taxon>
        <taxon>Fabaceae</taxon>
        <taxon>Papilionoideae</taxon>
        <taxon>50 kb inversion clade</taxon>
        <taxon>NPAAA clade</taxon>
        <taxon>indigoferoid/millettioid clade</taxon>
        <taxon>Phaseoleae</taxon>
        <taxon>Mucuna</taxon>
    </lineage>
</organism>
<reference evidence="1" key="1">
    <citation type="submission" date="2018-05" db="EMBL/GenBank/DDBJ databases">
        <title>Draft genome of Mucuna pruriens seed.</title>
        <authorList>
            <person name="Nnadi N.E."/>
            <person name="Vos R."/>
            <person name="Hasami M.H."/>
            <person name="Devisetty U.K."/>
            <person name="Aguiy J.C."/>
        </authorList>
    </citation>
    <scope>NUCLEOTIDE SEQUENCE [LARGE SCALE GENOMIC DNA]</scope>
    <source>
        <strain evidence="1">JCA_2017</strain>
    </source>
</reference>
<evidence type="ECO:0000313" key="2">
    <source>
        <dbReference type="Proteomes" id="UP000257109"/>
    </source>
</evidence>
<gene>
    <name evidence="1" type="ORF">CR513_57841</name>
</gene>
<accession>A0A371ECE5</accession>
<dbReference type="EMBL" id="QJKJ01014752">
    <property type="protein sequence ID" value="RDX63696.1"/>
    <property type="molecule type" value="Genomic_DNA"/>
</dbReference>
<protein>
    <submittedName>
        <fullName evidence="1">Uncharacterized protein</fullName>
    </submittedName>
</protein>
<dbReference type="Proteomes" id="UP000257109">
    <property type="component" value="Unassembled WGS sequence"/>
</dbReference>
<comment type="caution">
    <text evidence="1">The sequence shown here is derived from an EMBL/GenBank/DDBJ whole genome shotgun (WGS) entry which is preliminary data.</text>
</comment>
<proteinExistence type="predicted"/>
<name>A0A371ECE5_MUCPR</name>
<sequence length="205" mass="24100">MSTLDQMSTPYQEPTPQDRLHIQVYPEVINYGKTVITLASDECLVIVVVLEEEIYVGQPQGFISKGNEGKVLRRRKALKDDLVYIRNNMKMMKDFKEDMIKIFEMTNLGLMNYFLNIEIHAEAKPNSLWSSQMNSKISTRHKGVWYMVQNHDQLERDLTGFRVLDFCPHSWEPKNNSTYLPPHNYVEVIASKKLLDWKKRFNIIE</sequence>
<feature type="non-terminal residue" evidence="1">
    <location>
        <position position="1"/>
    </location>
</feature>